<proteinExistence type="predicted"/>
<sequence>MMTGQVSKVAASSVLVTGAAGFIGSAVAEALMSRGQPVIGIDNLNTYYPVSLKRARLDGLAARHGNLFHFHELDFADMSALTETLAPFTFDTIVHLGAQAGVRYSLENPQAYVASNLAGHVNMLEIARARQVVHMVYASSSSVYGGNTKLPFAVEDRADHPVSLYAATKKADELMSETYAHLFRLPLTGLRFFTVYGPWGRPDMAMWKFAERILTDRPIDVYNHGEMSRDFTYIDDIVGGVLACLDRPPVDDGAQKAGGSVKPHALYNIGNNKSEHLLRLIEVLEDACGRKAQRNLLPMQPGDVPATYADITALTRDTGYAPSTPIETGVPRFVDWFRGYTGF</sequence>
<dbReference type="InterPro" id="IPR036291">
    <property type="entry name" value="NAD(P)-bd_dom_sf"/>
</dbReference>
<evidence type="ECO:0000313" key="4">
    <source>
        <dbReference type="Proteomes" id="UP000024329"/>
    </source>
</evidence>
<evidence type="ECO:0000256" key="1">
    <source>
        <dbReference type="ARBA" id="ARBA00023027"/>
    </source>
</evidence>
<keyword evidence="1" id="KW-0520">NAD</keyword>
<dbReference type="PRINTS" id="PR01713">
    <property type="entry name" value="NUCEPIMERASE"/>
</dbReference>
<protein>
    <submittedName>
        <fullName evidence="3">UDP-glucuronate 5'-epimerase</fullName>
    </submittedName>
</protein>
<dbReference type="AlphaFoldDB" id="A0A031JTD6"/>
<dbReference type="eggNOG" id="COG0451">
    <property type="taxonomic scope" value="Bacteria"/>
</dbReference>
<gene>
    <name evidence="3" type="ORF">BV97_03615</name>
</gene>
<dbReference type="EMBL" id="JFYZ01000018">
    <property type="protein sequence ID" value="EZP80200.1"/>
    <property type="molecule type" value="Genomic_DNA"/>
</dbReference>
<dbReference type="Proteomes" id="UP000024329">
    <property type="component" value="Unassembled WGS sequence"/>
</dbReference>
<evidence type="ECO:0000313" key="3">
    <source>
        <dbReference type="EMBL" id="EZP80200.1"/>
    </source>
</evidence>
<comment type="caution">
    <text evidence="3">The sequence shown here is derived from an EMBL/GenBank/DDBJ whole genome shotgun (WGS) entry which is preliminary data.</text>
</comment>
<dbReference type="InterPro" id="IPR001509">
    <property type="entry name" value="Epimerase_deHydtase"/>
</dbReference>
<feature type="domain" description="NAD-dependent epimerase/dehydratase" evidence="2">
    <location>
        <begin position="14"/>
        <end position="248"/>
    </location>
</feature>
<name>A0A031JTD6_9SPHN</name>
<accession>A0A031JTD6</accession>
<dbReference type="PANTHER" id="PTHR43574">
    <property type="entry name" value="EPIMERASE-RELATED"/>
    <property type="match status" value="1"/>
</dbReference>
<reference evidence="3 4" key="1">
    <citation type="submission" date="2014-03" db="EMBL/GenBank/DDBJ databases">
        <title>Whole genome sequence of Novosphingobium resinovorum KF1.</title>
        <authorList>
            <person name="Gan H.M."/>
            <person name="Gan H.Y."/>
            <person name="Chew T.H."/>
            <person name="Savka M.A."/>
        </authorList>
    </citation>
    <scope>NUCLEOTIDE SEQUENCE [LARGE SCALE GENOMIC DNA]</scope>
    <source>
        <strain evidence="3 4">KF1</strain>
    </source>
</reference>
<organism evidence="3 4">
    <name type="scientific">Novosphingobium resinovorum</name>
    <dbReference type="NCBI Taxonomy" id="158500"/>
    <lineage>
        <taxon>Bacteria</taxon>
        <taxon>Pseudomonadati</taxon>
        <taxon>Pseudomonadota</taxon>
        <taxon>Alphaproteobacteria</taxon>
        <taxon>Sphingomonadales</taxon>
        <taxon>Sphingomonadaceae</taxon>
        <taxon>Novosphingobium</taxon>
    </lineage>
</organism>
<dbReference type="PATRIC" id="fig|158500.4.peg.3690"/>
<evidence type="ECO:0000259" key="2">
    <source>
        <dbReference type="Pfam" id="PF01370"/>
    </source>
</evidence>
<dbReference type="SUPFAM" id="SSF51735">
    <property type="entry name" value="NAD(P)-binding Rossmann-fold domains"/>
    <property type="match status" value="1"/>
</dbReference>
<dbReference type="RefSeq" id="WP_051586967.1">
    <property type="nucleotide sequence ID" value="NZ_JFYZ01000018.1"/>
</dbReference>
<dbReference type="Pfam" id="PF01370">
    <property type="entry name" value="Epimerase"/>
    <property type="match status" value="1"/>
</dbReference>
<dbReference type="STRING" id="158500.BES08_12040"/>
<dbReference type="Gene3D" id="3.40.50.720">
    <property type="entry name" value="NAD(P)-binding Rossmann-like Domain"/>
    <property type="match status" value="1"/>
</dbReference>